<organism evidence="2 3">
    <name type="scientific">Vallitalea pronyensis</name>
    <dbReference type="NCBI Taxonomy" id="1348613"/>
    <lineage>
        <taxon>Bacteria</taxon>
        <taxon>Bacillati</taxon>
        <taxon>Bacillota</taxon>
        <taxon>Clostridia</taxon>
        <taxon>Lachnospirales</taxon>
        <taxon>Vallitaleaceae</taxon>
        <taxon>Vallitalea</taxon>
    </lineage>
</organism>
<reference evidence="2" key="1">
    <citation type="submission" date="2020-07" db="EMBL/GenBank/DDBJ databases">
        <title>Vallitalea pronyensis genome.</title>
        <authorList>
            <person name="Postec A."/>
        </authorList>
    </citation>
    <scope>NUCLEOTIDE SEQUENCE</scope>
    <source>
        <strain evidence="2">FatNI3</strain>
    </source>
</reference>
<dbReference type="Proteomes" id="UP000683246">
    <property type="component" value="Chromosome"/>
</dbReference>
<accession>A0A8J8SI35</accession>
<dbReference type="RefSeq" id="WP_212695183.1">
    <property type="nucleotide sequence ID" value="NZ_CP058649.1"/>
</dbReference>
<evidence type="ECO:0000259" key="1">
    <source>
        <dbReference type="Pfam" id="PF01208"/>
    </source>
</evidence>
<dbReference type="PANTHER" id="PTHR47099">
    <property type="entry name" value="METHYLCOBAMIDE:COM METHYLTRANSFERASE MTBA"/>
    <property type="match status" value="1"/>
</dbReference>
<name>A0A8J8SI35_9FIRM</name>
<keyword evidence="3" id="KW-1185">Reference proteome</keyword>
<dbReference type="KEGG" id="vpy:HZI73_20260"/>
<dbReference type="Pfam" id="PF01208">
    <property type="entry name" value="URO-D"/>
    <property type="match status" value="1"/>
</dbReference>
<sequence>MTGRERFLKVMDGEKVDRVPVTLFIQGQGHFISQMYPEVDPWDFETIQTKVIEIQRQIGVDPFVRMLFFDQDEPMLLTMGGLNIYCESDNWEVTTKEIHKGDTLIKKSTIRTPEGTLTQDFSINTIREGTLMYACTEKPIKNMRDLEIASKYEPPISDSVKKKMKKIVSNLKKVMGEDGLIGAWTPGGLFNNISTLIDHTELYSLFITDYAFYKGLMEFAMKRVSDVTSAMEASGIDAFCIGGNVAGGFLGARFFEEYVLPFEKEYIAFCQRNGIPVIYHNCGELMNLVGSYKQLGCKVVEPFSPAPLGDGDLVKAHEIVNQAYTITGGVDQVNVLKNGTVDLVKEVTERTIQQGKLIERFILQSADFLEYGTPLENLQAYCDTAMSLAKY</sequence>
<gene>
    <name evidence="2" type="ORF">HZI73_20260</name>
</gene>
<evidence type="ECO:0000313" key="2">
    <source>
        <dbReference type="EMBL" id="QUI24490.1"/>
    </source>
</evidence>
<evidence type="ECO:0000313" key="3">
    <source>
        <dbReference type="Proteomes" id="UP000683246"/>
    </source>
</evidence>
<dbReference type="InterPro" id="IPR000257">
    <property type="entry name" value="Uroporphyrinogen_deCOase"/>
</dbReference>
<protein>
    <recommendedName>
        <fullName evidence="1">Uroporphyrinogen decarboxylase (URO-D) domain-containing protein</fullName>
    </recommendedName>
</protein>
<proteinExistence type="predicted"/>
<dbReference type="EMBL" id="CP058649">
    <property type="protein sequence ID" value="QUI24490.1"/>
    <property type="molecule type" value="Genomic_DNA"/>
</dbReference>
<dbReference type="InterPro" id="IPR038071">
    <property type="entry name" value="UROD/MetE-like_sf"/>
</dbReference>
<dbReference type="PANTHER" id="PTHR47099:SF1">
    <property type="entry name" value="METHYLCOBAMIDE:COM METHYLTRANSFERASE MTBA"/>
    <property type="match status" value="1"/>
</dbReference>
<dbReference type="GO" id="GO:0006779">
    <property type="term" value="P:porphyrin-containing compound biosynthetic process"/>
    <property type="evidence" value="ECO:0007669"/>
    <property type="project" value="InterPro"/>
</dbReference>
<dbReference type="Gene3D" id="3.20.20.210">
    <property type="match status" value="1"/>
</dbReference>
<dbReference type="GO" id="GO:0004853">
    <property type="term" value="F:uroporphyrinogen decarboxylase activity"/>
    <property type="evidence" value="ECO:0007669"/>
    <property type="project" value="InterPro"/>
</dbReference>
<dbReference type="AlphaFoldDB" id="A0A8J8SI35"/>
<dbReference type="SUPFAM" id="SSF51726">
    <property type="entry name" value="UROD/MetE-like"/>
    <property type="match status" value="1"/>
</dbReference>
<dbReference type="InterPro" id="IPR052024">
    <property type="entry name" value="Methanogen_methyltrans"/>
</dbReference>
<feature type="domain" description="Uroporphyrinogen decarboxylase (URO-D)" evidence="1">
    <location>
        <begin position="137"/>
        <end position="385"/>
    </location>
</feature>